<dbReference type="InterPro" id="IPR045149">
    <property type="entry name" value="OS-9-like"/>
</dbReference>
<dbReference type="PROSITE" id="PS51914">
    <property type="entry name" value="MRH"/>
    <property type="match status" value="1"/>
</dbReference>
<dbReference type="eggNOG" id="KOG3394">
    <property type="taxonomic scope" value="Eukaryota"/>
</dbReference>
<dbReference type="Pfam" id="PF07915">
    <property type="entry name" value="PRKCSH"/>
    <property type="match status" value="1"/>
</dbReference>
<feature type="region of interest" description="Disordered" evidence="8">
    <location>
        <begin position="214"/>
        <end position="242"/>
    </location>
</feature>
<dbReference type="GO" id="GO:0030246">
    <property type="term" value="F:carbohydrate binding"/>
    <property type="evidence" value="ECO:0007669"/>
    <property type="project" value="UniProtKB-UniRule"/>
</dbReference>
<dbReference type="GO" id="GO:0030970">
    <property type="term" value="P:retrograde protein transport, ER to cytosol"/>
    <property type="evidence" value="ECO:0007669"/>
    <property type="project" value="TreeGrafter"/>
</dbReference>
<evidence type="ECO:0000256" key="4">
    <source>
        <dbReference type="ARBA" id="ARBA00022734"/>
    </source>
</evidence>
<sequence length="529" mass="58620">MRRLNLVLLASLQLCRARQHSFSVHDDLLAYPQYEVVFADDSISEADALAILESSHKKDATYNTADFSQSDLSNVRESAPAGSSGTTSRESTPEAGEDDEDAPIGETYELINDDPWHYLCAVPILAPPPVLNRTATELAKAEEARELSRASARGWELMSGLEGQCMYYVSGWWSYSFCYGKNVIQFHALPGSKPTDPPVPDGNNQEYVLGRVQHKAPSRGSTDDAEAEGQTKSLAPPNSQLQVKGDQRYLSQRLEDGTVCDLTGRPRTIEIQYHCSPGATTDRIGWVKEVTTCTYLMVVYTPRLCSDVAFLPPKESRAHPIRCRPIVSTKEEELAWRHNRLVAAGELLGRRTGTTKPAGKDLSKNHFVGMTIGGIVVGSKKHVSDELASKLPLPRGVVRQAAPTVQVIASRKSGTAKVDVMSDAELEKLNLDPKLVKEGVEEMKSVAGDRGWTLQYVKDGDKVEYYGVFEGEEDEVEQEGVRRQDLPWESGNKKEEAAKDEKKDDRGETANRKKEEEEGSQEVFFKEEL</sequence>
<dbReference type="RefSeq" id="XP_003667375.1">
    <property type="nucleotide sequence ID" value="XM_003667327.1"/>
</dbReference>
<proteinExistence type="inferred from homology"/>
<dbReference type="InterPro" id="IPR009011">
    <property type="entry name" value="Man6P_isomerase_rcpt-bd_dom_sf"/>
</dbReference>
<evidence type="ECO:0000256" key="8">
    <source>
        <dbReference type="SAM" id="MobiDB-lite"/>
    </source>
</evidence>
<feature type="region of interest" description="Disordered" evidence="8">
    <location>
        <begin position="474"/>
        <end position="529"/>
    </location>
</feature>
<evidence type="ECO:0000256" key="6">
    <source>
        <dbReference type="ARBA" id="ARBA00023157"/>
    </source>
</evidence>
<dbReference type="KEGG" id="mtm:MYCTH_2313145"/>
<dbReference type="SUPFAM" id="SSF50911">
    <property type="entry name" value="Mannose 6-phosphate receptor domain"/>
    <property type="match status" value="1"/>
</dbReference>
<comment type="function">
    <text evidence="7">Lectin involved in the quality control of the secretory pathway. As a member of the endoplasmic reticulum-associated degradation lumenal (ERAD-L) surveillance system, targets misfolded endoplasmic reticulum lumenal glycoproteins for degradation.</text>
</comment>
<comment type="subcellular location">
    <subcellularLocation>
        <location evidence="1 7">Endoplasmic reticulum membrane</location>
        <topology evidence="1 7">Peripheral membrane protein</topology>
        <orientation evidence="1 7">Lumenal side</orientation>
    </subcellularLocation>
</comment>
<dbReference type="GeneID" id="11510082"/>
<evidence type="ECO:0000259" key="10">
    <source>
        <dbReference type="PROSITE" id="PS51914"/>
    </source>
</evidence>
<dbReference type="Proteomes" id="UP000007322">
    <property type="component" value="Chromosome 7"/>
</dbReference>
<evidence type="ECO:0000256" key="9">
    <source>
        <dbReference type="SAM" id="SignalP"/>
    </source>
</evidence>
<evidence type="ECO:0000313" key="12">
    <source>
        <dbReference type="Proteomes" id="UP000007322"/>
    </source>
</evidence>
<gene>
    <name evidence="11" type="ORF">MYCTH_2313145</name>
</gene>
<feature type="signal peptide" evidence="9">
    <location>
        <begin position="1"/>
        <end position="17"/>
    </location>
</feature>
<protein>
    <recommendedName>
        <fullName evidence="7">Endoplasmic reticulum lectin</fullName>
    </recommendedName>
    <alternativeName>
        <fullName evidence="7">Protein OS-9 homolog</fullName>
    </alternativeName>
</protein>
<feature type="compositionally biased region" description="Polar residues" evidence="8">
    <location>
        <begin position="230"/>
        <end position="242"/>
    </location>
</feature>
<dbReference type="OrthoDB" id="448954at2759"/>
<dbReference type="GO" id="GO:0005789">
    <property type="term" value="C:endoplasmic reticulum membrane"/>
    <property type="evidence" value="ECO:0007669"/>
    <property type="project" value="UniProtKB-SubCell"/>
</dbReference>
<keyword evidence="4 7" id="KW-0430">Lectin</keyword>
<dbReference type="PANTHER" id="PTHR15414:SF0">
    <property type="entry name" value="ENDOPLASMIC RETICULUM LECTIN 1"/>
    <property type="match status" value="1"/>
</dbReference>
<reference evidence="11 12" key="1">
    <citation type="journal article" date="2011" name="Nat. Biotechnol.">
        <title>Comparative genomic analysis of the thermophilic biomass-degrading fungi Myceliophthora thermophila and Thielavia terrestris.</title>
        <authorList>
            <person name="Berka R.M."/>
            <person name="Grigoriev I.V."/>
            <person name="Otillar R."/>
            <person name="Salamov A."/>
            <person name="Grimwood J."/>
            <person name="Reid I."/>
            <person name="Ishmael N."/>
            <person name="John T."/>
            <person name="Darmond C."/>
            <person name="Moisan M.-C."/>
            <person name="Henrissat B."/>
            <person name="Coutinho P.M."/>
            <person name="Lombard V."/>
            <person name="Natvig D.O."/>
            <person name="Lindquist E."/>
            <person name="Schmutz J."/>
            <person name="Lucas S."/>
            <person name="Harris P."/>
            <person name="Powlowski J."/>
            <person name="Bellemare A."/>
            <person name="Taylor D."/>
            <person name="Butler G."/>
            <person name="de Vries R.P."/>
            <person name="Allijn I.E."/>
            <person name="van den Brink J."/>
            <person name="Ushinsky S."/>
            <person name="Storms R."/>
            <person name="Powell A.J."/>
            <person name="Paulsen I.T."/>
            <person name="Elbourne L.D.H."/>
            <person name="Baker S.E."/>
            <person name="Magnuson J."/>
            <person name="LaBoissiere S."/>
            <person name="Clutterbuck A.J."/>
            <person name="Martinez D."/>
            <person name="Wogulis M."/>
            <person name="de Leon A.L."/>
            <person name="Rey M.W."/>
            <person name="Tsang A."/>
        </authorList>
    </citation>
    <scope>NUCLEOTIDE SEQUENCE [LARGE SCALE GENOMIC DNA]</scope>
    <source>
        <strain evidence="12">ATCC 42464 / BCRC 31852 / DSM 1799</strain>
    </source>
</reference>
<keyword evidence="12" id="KW-1185">Reference proteome</keyword>
<dbReference type="InterPro" id="IPR012913">
    <property type="entry name" value="OS9-like_dom"/>
</dbReference>
<organism evidence="11 12">
    <name type="scientific">Thermothelomyces thermophilus (strain ATCC 42464 / BCRC 31852 / DSM 1799)</name>
    <name type="common">Sporotrichum thermophile</name>
    <dbReference type="NCBI Taxonomy" id="573729"/>
    <lineage>
        <taxon>Eukaryota</taxon>
        <taxon>Fungi</taxon>
        <taxon>Dikarya</taxon>
        <taxon>Ascomycota</taxon>
        <taxon>Pezizomycotina</taxon>
        <taxon>Sordariomycetes</taxon>
        <taxon>Sordariomycetidae</taxon>
        <taxon>Sordariales</taxon>
        <taxon>Chaetomiaceae</taxon>
        <taxon>Thermothelomyces</taxon>
    </lineage>
</organism>
<evidence type="ECO:0000256" key="5">
    <source>
        <dbReference type="ARBA" id="ARBA00022824"/>
    </source>
</evidence>
<feature type="region of interest" description="Disordered" evidence="8">
    <location>
        <begin position="71"/>
        <end position="103"/>
    </location>
</feature>
<dbReference type="OMA" id="AYPQFEV"/>
<dbReference type="PANTHER" id="PTHR15414">
    <property type="entry name" value="OS-9-RELATED"/>
    <property type="match status" value="1"/>
</dbReference>
<dbReference type="VEuPathDB" id="FungiDB:MYCTH_2313145"/>
<dbReference type="InterPro" id="IPR044865">
    <property type="entry name" value="MRH_dom"/>
</dbReference>
<feature type="domain" description="MRH" evidence="10">
    <location>
        <begin position="163"/>
        <end position="307"/>
    </location>
</feature>
<evidence type="ECO:0000313" key="11">
    <source>
        <dbReference type="EMBL" id="AEO62130.1"/>
    </source>
</evidence>
<dbReference type="STRING" id="573729.G2QNV4"/>
<evidence type="ECO:0000256" key="1">
    <source>
        <dbReference type="ARBA" id="ARBA00004367"/>
    </source>
</evidence>
<keyword evidence="7" id="KW-0472">Membrane</keyword>
<dbReference type="InParanoid" id="G2QNV4"/>
<comment type="similarity">
    <text evidence="2 7">Belongs to the OS-9 family.</text>
</comment>
<dbReference type="Gene3D" id="2.70.130.10">
    <property type="entry name" value="Mannose-6-phosphate receptor binding domain"/>
    <property type="match status" value="1"/>
</dbReference>
<dbReference type="GO" id="GO:0005788">
    <property type="term" value="C:endoplasmic reticulum lumen"/>
    <property type="evidence" value="ECO:0007669"/>
    <property type="project" value="UniProtKB-UniRule"/>
</dbReference>
<dbReference type="EMBL" id="CP003008">
    <property type="protein sequence ID" value="AEO62130.1"/>
    <property type="molecule type" value="Genomic_DNA"/>
</dbReference>
<evidence type="ECO:0000256" key="3">
    <source>
        <dbReference type="ARBA" id="ARBA00022729"/>
    </source>
</evidence>
<dbReference type="HOGENOM" id="CLU_025069_0_0_1"/>
<feature type="compositionally biased region" description="Polar residues" evidence="8">
    <location>
        <begin position="71"/>
        <end position="90"/>
    </location>
</feature>
<evidence type="ECO:0000256" key="2">
    <source>
        <dbReference type="ARBA" id="ARBA00009918"/>
    </source>
</evidence>
<keyword evidence="6" id="KW-1015">Disulfide bond</keyword>
<feature type="chain" id="PRO_5003435798" description="Endoplasmic reticulum lectin" evidence="9">
    <location>
        <begin position="18"/>
        <end position="529"/>
    </location>
</feature>
<keyword evidence="5 7" id="KW-0256">Endoplasmic reticulum</keyword>
<keyword evidence="3 9" id="KW-0732">Signal</keyword>
<dbReference type="AlphaFoldDB" id="G2QNV4"/>
<dbReference type="GO" id="GO:0030968">
    <property type="term" value="P:endoplasmic reticulum unfolded protein response"/>
    <property type="evidence" value="ECO:0007669"/>
    <property type="project" value="UniProtKB-UniRule"/>
</dbReference>
<name>G2QNV4_THET4</name>
<evidence type="ECO:0000256" key="7">
    <source>
        <dbReference type="RuleBase" id="RU369099"/>
    </source>
</evidence>
<accession>G2QNV4</accession>
<feature type="compositionally biased region" description="Basic and acidic residues" evidence="8">
    <location>
        <begin position="479"/>
        <end position="516"/>
    </location>
</feature>